<evidence type="ECO:0000313" key="1">
    <source>
        <dbReference type="EMBL" id="POG57758.1"/>
    </source>
</evidence>
<name>A0A2P4NXD4_RHIID</name>
<reference evidence="1 2" key="1">
    <citation type="journal article" date="2013" name="Proc. Natl. Acad. Sci. U.S.A.">
        <title>Genome of an arbuscular mycorrhizal fungus provides insight into the oldest plant symbiosis.</title>
        <authorList>
            <person name="Tisserant E."/>
            <person name="Malbreil M."/>
            <person name="Kuo A."/>
            <person name="Kohler A."/>
            <person name="Symeonidi A."/>
            <person name="Balestrini R."/>
            <person name="Charron P."/>
            <person name="Duensing N."/>
            <person name="Frei Dit Frey N."/>
            <person name="Gianinazzi-Pearson V."/>
            <person name="Gilbert L.B."/>
            <person name="Handa Y."/>
            <person name="Herr J.R."/>
            <person name="Hijri M."/>
            <person name="Koul R."/>
            <person name="Kawaguchi M."/>
            <person name="Krajinski F."/>
            <person name="Lammers P.J."/>
            <person name="Masclaux F.G."/>
            <person name="Murat C."/>
            <person name="Morin E."/>
            <person name="Ndikumana S."/>
            <person name="Pagni M."/>
            <person name="Petitpierre D."/>
            <person name="Requena N."/>
            <person name="Rosikiewicz P."/>
            <person name="Riley R."/>
            <person name="Saito K."/>
            <person name="San Clemente H."/>
            <person name="Shapiro H."/>
            <person name="van Tuinen D."/>
            <person name="Becard G."/>
            <person name="Bonfante P."/>
            <person name="Paszkowski U."/>
            <person name="Shachar-Hill Y.Y."/>
            <person name="Tuskan G.A."/>
            <person name="Young P.W."/>
            <person name="Sanders I.R."/>
            <person name="Henrissat B."/>
            <person name="Rensing S.A."/>
            <person name="Grigoriev I.V."/>
            <person name="Corradi N."/>
            <person name="Roux C."/>
            <person name="Martin F."/>
        </authorList>
    </citation>
    <scope>NUCLEOTIDE SEQUENCE [LARGE SCALE GENOMIC DNA]</scope>
    <source>
        <strain evidence="1 2">DAOM 197198</strain>
    </source>
</reference>
<keyword evidence="2" id="KW-1185">Reference proteome</keyword>
<dbReference type="Proteomes" id="UP000018888">
    <property type="component" value="Unassembled WGS sequence"/>
</dbReference>
<accession>A0A2P4NXD4</accession>
<gene>
    <name evidence="1" type="ORF">GLOIN_2v1886337</name>
</gene>
<sequence length="177" mass="20947">MKNNGNCGNRIHTGILIDFLVQLKECDELESEFFISDKNFVQISAIHFIWKNIKVQLYLWYIEKAVKPINLTKKKVIFCPKELCSIVWKKINKHLHEHSLISMANGQFRLLNQIWKEAVKEIYDFSLIFEVAEDENLQVCKEIYKRLISTTEKVLDILKDQQDKGNFKWVKSVEKNV</sequence>
<evidence type="ECO:0000313" key="2">
    <source>
        <dbReference type="Proteomes" id="UP000018888"/>
    </source>
</evidence>
<organism evidence="1 2">
    <name type="scientific">Rhizophagus irregularis (strain DAOM 181602 / DAOM 197198 / MUCL 43194)</name>
    <name type="common">Arbuscular mycorrhizal fungus</name>
    <name type="synonym">Glomus intraradices</name>
    <dbReference type="NCBI Taxonomy" id="747089"/>
    <lineage>
        <taxon>Eukaryota</taxon>
        <taxon>Fungi</taxon>
        <taxon>Fungi incertae sedis</taxon>
        <taxon>Mucoromycota</taxon>
        <taxon>Glomeromycotina</taxon>
        <taxon>Glomeromycetes</taxon>
        <taxon>Glomerales</taxon>
        <taxon>Glomeraceae</taxon>
        <taxon>Rhizophagus</taxon>
    </lineage>
</organism>
<dbReference type="EMBL" id="AUPC02000624">
    <property type="protein sequence ID" value="POG57758.1"/>
    <property type="molecule type" value="Genomic_DNA"/>
</dbReference>
<comment type="caution">
    <text evidence="1">The sequence shown here is derived from an EMBL/GenBank/DDBJ whole genome shotgun (WGS) entry which is preliminary data.</text>
</comment>
<proteinExistence type="predicted"/>
<protein>
    <submittedName>
        <fullName evidence="1">Uncharacterized protein</fullName>
    </submittedName>
</protein>
<reference evidence="1 2" key="2">
    <citation type="journal article" date="2018" name="New Phytol.">
        <title>High intraspecific genome diversity in the model arbuscular mycorrhizal symbiont Rhizophagus irregularis.</title>
        <authorList>
            <person name="Chen E.C.H."/>
            <person name="Morin E."/>
            <person name="Beaudet D."/>
            <person name="Noel J."/>
            <person name="Yildirir G."/>
            <person name="Ndikumana S."/>
            <person name="Charron P."/>
            <person name="St-Onge C."/>
            <person name="Giorgi J."/>
            <person name="Kruger M."/>
            <person name="Marton T."/>
            <person name="Ropars J."/>
            <person name="Grigoriev I.V."/>
            <person name="Hainaut M."/>
            <person name="Henrissat B."/>
            <person name="Roux C."/>
            <person name="Martin F."/>
            <person name="Corradi N."/>
        </authorList>
    </citation>
    <scope>NUCLEOTIDE SEQUENCE [LARGE SCALE GENOMIC DNA]</scope>
    <source>
        <strain evidence="1 2">DAOM 197198</strain>
    </source>
</reference>
<dbReference type="VEuPathDB" id="FungiDB:RhiirFUN_024067"/>
<dbReference type="AlphaFoldDB" id="A0A2P4NXD4"/>